<name>A0A6L6YFB2_9BURK</name>
<dbReference type="SUPFAM" id="SSF55031">
    <property type="entry name" value="Bacterial exopeptidase dimerisation domain"/>
    <property type="match status" value="1"/>
</dbReference>
<dbReference type="InterPro" id="IPR017439">
    <property type="entry name" value="Amidohydrolase"/>
</dbReference>
<comment type="cofactor">
    <cofactor evidence="2">
        <name>Mn(2+)</name>
        <dbReference type="ChEBI" id="CHEBI:29035"/>
    </cofactor>
    <text evidence="2">The Mn(2+) ion enhances activity.</text>
</comment>
<keyword evidence="5" id="KW-1185">Reference proteome</keyword>
<gene>
    <name evidence="4" type="ORF">E5987_02435</name>
</gene>
<evidence type="ECO:0000256" key="2">
    <source>
        <dbReference type="PIRSR" id="PIRSR005962-1"/>
    </source>
</evidence>
<dbReference type="Proteomes" id="UP000472580">
    <property type="component" value="Unassembled WGS sequence"/>
</dbReference>
<feature type="domain" description="Peptidase M20 dimerisation" evidence="3">
    <location>
        <begin position="189"/>
        <end position="286"/>
    </location>
</feature>
<feature type="binding site" evidence="2">
    <location>
        <position position="368"/>
    </location>
    <ligand>
        <name>Mn(2+)</name>
        <dbReference type="ChEBI" id="CHEBI:29035"/>
        <label>2</label>
    </ligand>
</feature>
<dbReference type="OrthoDB" id="8875216at2"/>
<keyword evidence="2" id="KW-0479">Metal-binding</keyword>
<dbReference type="Pfam" id="PF07687">
    <property type="entry name" value="M20_dimer"/>
    <property type="match status" value="1"/>
</dbReference>
<dbReference type="RefSeq" id="WP_160334500.1">
    <property type="nucleotide sequence ID" value="NZ_CALPCR010000002.1"/>
</dbReference>
<evidence type="ECO:0000313" key="4">
    <source>
        <dbReference type="EMBL" id="MVX56064.1"/>
    </source>
</evidence>
<keyword evidence="2" id="KW-0464">Manganese</keyword>
<evidence type="ECO:0000259" key="3">
    <source>
        <dbReference type="Pfam" id="PF07687"/>
    </source>
</evidence>
<dbReference type="GO" id="GO:0046872">
    <property type="term" value="F:metal ion binding"/>
    <property type="evidence" value="ECO:0007669"/>
    <property type="project" value="UniProtKB-KW"/>
</dbReference>
<accession>A0A6L6YFB2</accession>
<organism evidence="4 5">
    <name type="scientific">Parasutterella muris</name>
    <dbReference type="NCBI Taxonomy" id="2565572"/>
    <lineage>
        <taxon>Bacteria</taxon>
        <taxon>Pseudomonadati</taxon>
        <taxon>Pseudomonadota</taxon>
        <taxon>Betaproteobacteria</taxon>
        <taxon>Burkholderiales</taxon>
        <taxon>Sutterellaceae</taxon>
        <taxon>Parasutterella</taxon>
    </lineage>
</organism>
<dbReference type="Pfam" id="PF01546">
    <property type="entry name" value="Peptidase_M20"/>
    <property type="match status" value="1"/>
</dbReference>
<dbReference type="SUPFAM" id="SSF53187">
    <property type="entry name" value="Zn-dependent exopeptidases"/>
    <property type="match status" value="1"/>
</dbReference>
<feature type="binding site" evidence="2">
    <location>
        <position position="143"/>
    </location>
    <ligand>
        <name>Mn(2+)</name>
        <dbReference type="ChEBI" id="CHEBI:29035"/>
        <label>2</label>
    </ligand>
</feature>
<dbReference type="PIRSF" id="PIRSF005962">
    <property type="entry name" value="Pept_M20D_amidohydro"/>
    <property type="match status" value="1"/>
</dbReference>
<feature type="binding site" evidence="2">
    <location>
        <position position="169"/>
    </location>
    <ligand>
        <name>Mn(2+)</name>
        <dbReference type="ChEBI" id="CHEBI:29035"/>
        <label>2</label>
    </ligand>
</feature>
<keyword evidence="1 4" id="KW-0378">Hydrolase</keyword>
<dbReference type="AlphaFoldDB" id="A0A6L6YFB2"/>
<dbReference type="InterPro" id="IPR036264">
    <property type="entry name" value="Bact_exopeptidase_dim_dom"/>
</dbReference>
<dbReference type="Gene3D" id="3.40.630.10">
    <property type="entry name" value="Zn peptidases"/>
    <property type="match status" value="1"/>
</dbReference>
<dbReference type="EMBL" id="WSRP01000005">
    <property type="protein sequence ID" value="MVX56064.1"/>
    <property type="molecule type" value="Genomic_DNA"/>
</dbReference>
<feature type="binding site" evidence="2">
    <location>
        <position position="108"/>
    </location>
    <ligand>
        <name>Mn(2+)</name>
        <dbReference type="ChEBI" id="CHEBI:29035"/>
        <label>2</label>
    </ligand>
</feature>
<dbReference type="PANTHER" id="PTHR11014:SF63">
    <property type="entry name" value="METALLOPEPTIDASE, PUTATIVE (AFU_ORTHOLOGUE AFUA_6G09600)-RELATED"/>
    <property type="match status" value="1"/>
</dbReference>
<protein>
    <submittedName>
        <fullName evidence="4">Amidohydrolase</fullName>
    </submittedName>
</protein>
<dbReference type="InterPro" id="IPR011650">
    <property type="entry name" value="Peptidase_M20_dimer"/>
</dbReference>
<evidence type="ECO:0000313" key="5">
    <source>
        <dbReference type="Proteomes" id="UP000472580"/>
    </source>
</evidence>
<evidence type="ECO:0000256" key="1">
    <source>
        <dbReference type="ARBA" id="ARBA00022801"/>
    </source>
</evidence>
<comment type="caution">
    <text evidence="4">The sequence shown here is derived from an EMBL/GenBank/DDBJ whole genome shotgun (WGS) entry which is preliminary data.</text>
</comment>
<dbReference type="PANTHER" id="PTHR11014">
    <property type="entry name" value="PEPTIDASE M20 FAMILY MEMBER"/>
    <property type="match status" value="1"/>
</dbReference>
<dbReference type="GO" id="GO:0019877">
    <property type="term" value="P:diaminopimelate biosynthetic process"/>
    <property type="evidence" value="ECO:0007669"/>
    <property type="project" value="UniProtKB-ARBA"/>
</dbReference>
<dbReference type="InterPro" id="IPR002933">
    <property type="entry name" value="Peptidase_M20"/>
</dbReference>
<feature type="binding site" evidence="2">
    <location>
        <position position="110"/>
    </location>
    <ligand>
        <name>Mn(2+)</name>
        <dbReference type="ChEBI" id="CHEBI:29035"/>
        <label>2</label>
    </ligand>
</feature>
<dbReference type="NCBIfam" id="TIGR01891">
    <property type="entry name" value="amidohydrolases"/>
    <property type="match status" value="1"/>
</dbReference>
<dbReference type="Gene3D" id="3.30.70.360">
    <property type="match status" value="1"/>
</dbReference>
<sequence length="399" mass="43161">MDILIKPSQLEESAKIGAAIRHTIHEEPELGLYLPKTQEKIVKALESFGVKNFSTFVGGNDVTGVVAVIEGNRPGRTIGLRADSDALPLDEKTCAQWQSKSEMKMHACGHDGHVATLLTLVHYLNQHRDFAGKIVAVFQPGEEGYAGAKYMLEDGLVEKFGIEEFYALHCEPSVDVGKVGFISGYATANADVFKIKFTGKGGHGSRPHLTKDPLIAACQCVLSLQTIVARNVDPSKSAVVSVGCVSAGEPSGSSVVPDHAYIVGTCRSFEPEVQDTLINRMQQVVDGTAQVFCMEGKLEYKKLYPAMFNNPKNVAEARRLAEEVLGKDNVVTKERTMGGEDFSFMLLAKPGCLFRLGMKDETHSASVHNPYFDFNDKAIATGAATLLSIALNRAAGQPL</sequence>
<proteinExistence type="predicted"/>
<dbReference type="FunFam" id="3.30.70.360:FF:000001">
    <property type="entry name" value="N-acetyldiaminopimelate deacetylase"/>
    <property type="match status" value="1"/>
</dbReference>
<dbReference type="GO" id="GO:0050118">
    <property type="term" value="F:N-acetyldiaminopimelate deacetylase activity"/>
    <property type="evidence" value="ECO:0007669"/>
    <property type="project" value="UniProtKB-ARBA"/>
</dbReference>
<reference evidence="4 5" key="1">
    <citation type="submission" date="2019-12" db="EMBL/GenBank/DDBJ databases">
        <title>Microbes associate with the intestines of laboratory mice.</title>
        <authorList>
            <person name="Navarre W."/>
            <person name="Wong E."/>
        </authorList>
    </citation>
    <scope>NUCLEOTIDE SEQUENCE [LARGE SCALE GENOMIC DNA]</scope>
    <source>
        <strain evidence="4 5">NM82_D38</strain>
    </source>
</reference>